<dbReference type="EMBL" id="CP077074">
    <property type="protein sequence ID" value="QXH38978.1"/>
    <property type="molecule type" value="Genomic_DNA"/>
</dbReference>
<evidence type="ECO:0008006" key="5">
    <source>
        <dbReference type="Google" id="ProtNLM"/>
    </source>
</evidence>
<keyword evidence="1" id="KW-1133">Transmembrane helix</keyword>
<keyword evidence="2" id="KW-0732">Signal</keyword>
<proteinExistence type="predicted"/>
<evidence type="ECO:0000256" key="1">
    <source>
        <dbReference type="SAM" id="Phobius"/>
    </source>
</evidence>
<evidence type="ECO:0000313" key="3">
    <source>
        <dbReference type="EMBL" id="QXH38978.1"/>
    </source>
</evidence>
<name>A0ABX8MJT2_9PSED</name>
<dbReference type="RefSeq" id="WP_083235709.1">
    <property type="nucleotide sequence ID" value="NZ_CP027706.1"/>
</dbReference>
<sequence>MTFRKMAGAVACAVAMGLQGCASIVGESSYPVAVSSTPPGAAFEIVNKNGVVVHSGNTPGTVTLESSRGYFSGQTYTLHFKKDGYADKTVTLDSSLSGWYWGNILVGGLIGMLIVDPLTGAMYKLPEQASADLGAPLAGSSSGTLKVGLIDDLTPAQRERLVLIN</sequence>
<feature type="transmembrane region" description="Helical" evidence="1">
    <location>
        <begin position="98"/>
        <end position="115"/>
    </location>
</feature>
<evidence type="ECO:0000313" key="4">
    <source>
        <dbReference type="Proteomes" id="UP000693952"/>
    </source>
</evidence>
<accession>A0ABX8MJT2</accession>
<dbReference type="PROSITE" id="PS51257">
    <property type="entry name" value="PROKAR_LIPOPROTEIN"/>
    <property type="match status" value="1"/>
</dbReference>
<protein>
    <recommendedName>
        <fullName evidence="5">PEGA domain-containing protein</fullName>
    </recommendedName>
</protein>
<gene>
    <name evidence="3" type="ORF">KSS89_22415</name>
</gene>
<feature type="chain" id="PRO_5046759471" description="PEGA domain-containing protein" evidence="2">
    <location>
        <begin position="23"/>
        <end position="165"/>
    </location>
</feature>
<feature type="signal peptide" evidence="2">
    <location>
        <begin position="1"/>
        <end position="22"/>
    </location>
</feature>
<organism evidence="3 4">
    <name type="scientific">Pseudomonas sessilinigenes</name>
    <dbReference type="NCBI Taxonomy" id="658629"/>
    <lineage>
        <taxon>Bacteria</taxon>
        <taxon>Pseudomonadati</taxon>
        <taxon>Pseudomonadota</taxon>
        <taxon>Gammaproteobacteria</taxon>
        <taxon>Pseudomonadales</taxon>
        <taxon>Pseudomonadaceae</taxon>
        <taxon>Pseudomonas</taxon>
    </lineage>
</organism>
<evidence type="ECO:0000256" key="2">
    <source>
        <dbReference type="SAM" id="SignalP"/>
    </source>
</evidence>
<reference evidence="3" key="1">
    <citation type="submission" date="2021-06" db="EMBL/GenBank/DDBJ databases">
        <title>Updating the genus Pseudomonas: Description of 43 new species and partition of the Pseudomonas putida group.</title>
        <authorList>
            <person name="Girard L."/>
            <person name="Lood C."/>
            <person name="Vandamme P."/>
            <person name="Rokni-Zadeh H."/>
            <person name="van Noort V."/>
            <person name="Hofte M."/>
            <person name="Lavigne R."/>
            <person name="De Mot R."/>
        </authorList>
    </citation>
    <scope>NUCLEOTIDE SEQUENCE</scope>
    <source>
        <strain evidence="3">CMR12a</strain>
    </source>
</reference>
<keyword evidence="1" id="KW-0812">Transmembrane</keyword>
<dbReference type="Proteomes" id="UP000693952">
    <property type="component" value="Chromosome"/>
</dbReference>
<keyword evidence="1" id="KW-0472">Membrane</keyword>
<keyword evidence="4" id="KW-1185">Reference proteome</keyword>